<evidence type="ECO:0000313" key="1">
    <source>
        <dbReference type="EMBL" id="WVZ87035.1"/>
    </source>
</evidence>
<sequence length="209" mass="22657">MARILAARTLTLARPSAARPALRLRASRALSGKVDFIEIDLSEESPSSSSGGGGEGDPTTVQVRAGMRRLEDAIRGVLVRRAAPDWLPFVPGASYWVPPMPRSLGVADLLSGSVYAARGAAPMTEEEALSFTTVQGWPSAEYFVEGERWIKLAFYSGCEMMVEADYGCWFMRAYNLYGNVSLEFIGNLAPAEEAARSCEAPMTIVHIDC</sequence>
<dbReference type="PANTHER" id="PTHR33972">
    <property type="entry name" value="EXPRESSED PROTEIN"/>
    <property type="match status" value="1"/>
</dbReference>
<evidence type="ECO:0000313" key="2">
    <source>
        <dbReference type="Proteomes" id="UP001341281"/>
    </source>
</evidence>
<organism evidence="1 2">
    <name type="scientific">Paspalum notatum var. saurae</name>
    <dbReference type="NCBI Taxonomy" id="547442"/>
    <lineage>
        <taxon>Eukaryota</taxon>
        <taxon>Viridiplantae</taxon>
        <taxon>Streptophyta</taxon>
        <taxon>Embryophyta</taxon>
        <taxon>Tracheophyta</taxon>
        <taxon>Spermatophyta</taxon>
        <taxon>Magnoliopsida</taxon>
        <taxon>Liliopsida</taxon>
        <taxon>Poales</taxon>
        <taxon>Poaceae</taxon>
        <taxon>PACMAD clade</taxon>
        <taxon>Panicoideae</taxon>
        <taxon>Andropogonodae</taxon>
        <taxon>Paspaleae</taxon>
        <taxon>Paspalinae</taxon>
        <taxon>Paspalum</taxon>
    </lineage>
</organism>
<dbReference type="PANTHER" id="PTHR33972:SF2">
    <property type="entry name" value="OS04G0606700 PROTEIN"/>
    <property type="match status" value="1"/>
</dbReference>
<name>A0AAQ3UBA2_PASNO</name>
<protein>
    <submittedName>
        <fullName evidence="1">Uncharacterized protein</fullName>
    </submittedName>
</protein>
<gene>
    <name evidence="1" type="ORF">U9M48_033736</name>
</gene>
<dbReference type="AlphaFoldDB" id="A0AAQ3UBA2"/>
<proteinExistence type="predicted"/>
<dbReference type="Proteomes" id="UP001341281">
    <property type="component" value="Chromosome 07"/>
</dbReference>
<keyword evidence="2" id="KW-1185">Reference proteome</keyword>
<accession>A0AAQ3UBA2</accession>
<dbReference type="EMBL" id="CP144751">
    <property type="protein sequence ID" value="WVZ87035.1"/>
    <property type="molecule type" value="Genomic_DNA"/>
</dbReference>
<reference evidence="1 2" key="1">
    <citation type="submission" date="2024-02" db="EMBL/GenBank/DDBJ databases">
        <title>High-quality chromosome-scale genome assembly of Pensacola bahiagrass (Paspalum notatum Flugge var. saurae).</title>
        <authorList>
            <person name="Vega J.M."/>
            <person name="Podio M."/>
            <person name="Orjuela J."/>
            <person name="Siena L.A."/>
            <person name="Pessino S.C."/>
            <person name="Combes M.C."/>
            <person name="Mariac C."/>
            <person name="Albertini E."/>
            <person name="Pupilli F."/>
            <person name="Ortiz J.P.A."/>
            <person name="Leblanc O."/>
        </authorList>
    </citation>
    <scope>NUCLEOTIDE SEQUENCE [LARGE SCALE GENOMIC DNA]</scope>
    <source>
        <strain evidence="1">R1</strain>
        <tissue evidence="1">Leaf</tissue>
    </source>
</reference>